<dbReference type="Pfam" id="PF04464">
    <property type="entry name" value="Glyphos_transf"/>
    <property type="match status" value="1"/>
</dbReference>
<evidence type="ECO:0000256" key="1">
    <source>
        <dbReference type="ARBA" id="ARBA00004202"/>
    </source>
</evidence>
<evidence type="ECO:0000256" key="5">
    <source>
        <dbReference type="ARBA" id="ARBA00022944"/>
    </source>
</evidence>
<dbReference type="GO" id="GO:0019350">
    <property type="term" value="P:teichoic acid biosynthetic process"/>
    <property type="evidence" value="ECO:0007669"/>
    <property type="project" value="UniProtKB-KW"/>
</dbReference>
<dbReference type="GO" id="GO:0047355">
    <property type="term" value="F:CDP-glycerol glycerophosphotransferase activity"/>
    <property type="evidence" value="ECO:0007669"/>
    <property type="project" value="InterPro"/>
</dbReference>
<comment type="subcellular location">
    <subcellularLocation>
        <location evidence="1">Cell membrane</location>
        <topology evidence="1">Peripheral membrane protein</topology>
    </subcellularLocation>
</comment>
<dbReference type="PANTHER" id="PTHR37316">
    <property type="entry name" value="TEICHOIC ACID GLYCEROL-PHOSPHATE PRIMASE"/>
    <property type="match status" value="1"/>
</dbReference>
<comment type="similarity">
    <text evidence="2">Belongs to the CDP-glycerol glycerophosphotransferase family.</text>
</comment>
<evidence type="ECO:0000256" key="4">
    <source>
        <dbReference type="ARBA" id="ARBA00022679"/>
    </source>
</evidence>
<keyword evidence="4 7" id="KW-0808">Transferase</keyword>
<dbReference type="Gene3D" id="3.40.50.12580">
    <property type="match status" value="1"/>
</dbReference>
<evidence type="ECO:0000313" key="8">
    <source>
        <dbReference type="Proteomes" id="UP000515947"/>
    </source>
</evidence>
<dbReference type="AlphaFoldDB" id="A0A7G9REL3"/>
<reference evidence="7 8" key="1">
    <citation type="submission" date="2020-08" db="EMBL/GenBank/DDBJ databases">
        <title>Genome sequence of Nocardioides mesophilus KACC 16243T.</title>
        <authorList>
            <person name="Hyun D.-W."/>
            <person name="Bae J.-W."/>
        </authorList>
    </citation>
    <scope>NUCLEOTIDE SEQUENCE [LARGE SCALE GENOMIC DNA]</scope>
    <source>
        <strain evidence="7 8">KACC 16243</strain>
    </source>
</reference>
<dbReference type="InterPro" id="IPR051612">
    <property type="entry name" value="Teichoic_Acid_Biosynth"/>
</dbReference>
<accession>A0A7G9REL3</accession>
<organism evidence="7 8">
    <name type="scientific">Nocardioides mesophilus</name>
    <dbReference type="NCBI Taxonomy" id="433659"/>
    <lineage>
        <taxon>Bacteria</taxon>
        <taxon>Bacillati</taxon>
        <taxon>Actinomycetota</taxon>
        <taxon>Actinomycetes</taxon>
        <taxon>Propionibacteriales</taxon>
        <taxon>Nocardioidaceae</taxon>
        <taxon>Nocardioides</taxon>
    </lineage>
</organism>
<dbReference type="EMBL" id="CP060713">
    <property type="protein sequence ID" value="QNN54038.1"/>
    <property type="molecule type" value="Genomic_DNA"/>
</dbReference>
<dbReference type="InterPro" id="IPR043149">
    <property type="entry name" value="TagF_N"/>
</dbReference>
<keyword evidence="6" id="KW-0472">Membrane</keyword>
<dbReference type="GO" id="GO:0005886">
    <property type="term" value="C:plasma membrane"/>
    <property type="evidence" value="ECO:0007669"/>
    <property type="project" value="UniProtKB-SubCell"/>
</dbReference>
<keyword evidence="5" id="KW-0777">Teichoic acid biosynthesis</keyword>
<dbReference type="Gene3D" id="3.40.50.11820">
    <property type="match status" value="1"/>
</dbReference>
<protein>
    <submittedName>
        <fullName evidence="7">CDP-glycerol glycerophosphotransferase family protein</fullName>
    </submittedName>
</protein>
<dbReference type="InterPro" id="IPR043148">
    <property type="entry name" value="TagF_C"/>
</dbReference>
<dbReference type="Proteomes" id="UP000515947">
    <property type="component" value="Chromosome"/>
</dbReference>
<proteinExistence type="inferred from homology"/>
<sequence length="385" mass="42844">MNIVDAKLAVLRTCLKYAPALNHAVVSGAPDDEGNSVEVVRALARHMRVYWLVSDDPAQLRWLIADAEKAETVRCLPKESRRAYWAYLTASLVFFTHGLYGSPKPPPHKTFVNLWHGDGPKRRTNFAQIRSTMVVSGTHLWGSRRAASFGVEPKNVIISGNPRVDQFARPVGDASLTALGIRPEAPFILWLPTYRSTEYKGRRLGEVRDWSDAEEISRSARARALLARVAELAERSGVTLAVKPHHLDADKFADLGMRVITNADLRESQVNLYQLLARAHGLITDYSSVWTDFLATDRPIGFYCPDIDDYTASRGLNVDDYPSLLPGPLLETPEDFDRFLHDCKDEPAASRAKRRRSIEMIGAQMSPGATNRLLRALGISPDANG</sequence>
<evidence type="ECO:0000256" key="2">
    <source>
        <dbReference type="ARBA" id="ARBA00010488"/>
    </source>
</evidence>
<keyword evidence="3" id="KW-1003">Cell membrane</keyword>
<dbReference type="PANTHER" id="PTHR37316:SF3">
    <property type="entry name" value="TEICHOIC ACID GLYCEROL-PHOSPHATE TRANSFERASE"/>
    <property type="match status" value="1"/>
</dbReference>
<evidence type="ECO:0000256" key="6">
    <source>
        <dbReference type="ARBA" id="ARBA00023136"/>
    </source>
</evidence>
<dbReference type="KEGG" id="nmes:H9L09_06570"/>
<keyword evidence="8" id="KW-1185">Reference proteome</keyword>
<gene>
    <name evidence="7" type="ORF">H9L09_06570</name>
</gene>
<evidence type="ECO:0000313" key="7">
    <source>
        <dbReference type="EMBL" id="QNN54038.1"/>
    </source>
</evidence>
<dbReference type="InterPro" id="IPR007554">
    <property type="entry name" value="Glycerophosphate_synth"/>
</dbReference>
<dbReference type="RefSeq" id="WP_187579880.1">
    <property type="nucleotide sequence ID" value="NZ_CP060713.1"/>
</dbReference>
<name>A0A7G9REL3_9ACTN</name>
<dbReference type="SUPFAM" id="SSF53756">
    <property type="entry name" value="UDP-Glycosyltransferase/glycogen phosphorylase"/>
    <property type="match status" value="1"/>
</dbReference>
<evidence type="ECO:0000256" key="3">
    <source>
        <dbReference type="ARBA" id="ARBA00022475"/>
    </source>
</evidence>